<dbReference type="PANTHER" id="PTHR43547:SF10">
    <property type="entry name" value="SENSOR HISTIDINE KINASE DCUS"/>
    <property type="match status" value="1"/>
</dbReference>
<dbReference type="InterPro" id="IPR000014">
    <property type="entry name" value="PAS"/>
</dbReference>
<keyword evidence="12" id="KW-0902">Two-component regulatory system</keyword>
<dbReference type="InterPro" id="IPR033463">
    <property type="entry name" value="sCache_3"/>
</dbReference>
<dbReference type="SUPFAM" id="SSF55890">
    <property type="entry name" value="Sporulation response regulatory protein Spo0B"/>
    <property type="match status" value="1"/>
</dbReference>
<evidence type="ECO:0000256" key="4">
    <source>
        <dbReference type="ARBA" id="ARBA00022475"/>
    </source>
</evidence>
<evidence type="ECO:0000256" key="10">
    <source>
        <dbReference type="ARBA" id="ARBA00022840"/>
    </source>
</evidence>
<dbReference type="SUPFAM" id="SSF55874">
    <property type="entry name" value="ATPase domain of HSP90 chaperone/DNA topoisomerase II/histidine kinase"/>
    <property type="match status" value="1"/>
</dbReference>
<evidence type="ECO:0000256" key="7">
    <source>
        <dbReference type="ARBA" id="ARBA00022692"/>
    </source>
</evidence>
<dbReference type="InterPro" id="IPR036890">
    <property type="entry name" value="HATPase_C_sf"/>
</dbReference>
<keyword evidence="11 14" id="KW-1133">Transmembrane helix</keyword>
<keyword evidence="13 14" id="KW-0472">Membrane</keyword>
<dbReference type="GO" id="GO:0005524">
    <property type="term" value="F:ATP binding"/>
    <property type="evidence" value="ECO:0007669"/>
    <property type="project" value="UniProtKB-KW"/>
</dbReference>
<evidence type="ECO:0000256" key="5">
    <source>
        <dbReference type="ARBA" id="ARBA00022553"/>
    </source>
</evidence>
<dbReference type="CDD" id="cd16915">
    <property type="entry name" value="HATPase_DpiB-CitA-like"/>
    <property type="match status" value="1"/>
</dbReference>
<evidence type="ECO:0000259" key="15">
    <source>
        <dbReference type="PROSITE" id="PS50109"/>
    </source>
</evidence>
<dbReference type="CDD" id="cd00130">
    <property type="entry name" value="PAS"/>
    <property type="match status" value="1"/>
</dbReference>
<evidence type="ECO:0000256" key="1">
    <source>
        <dbReference type="ARBA" id="ARBA00000085"/>
    </source>
</evidence>
<evidence type="ECO:0000256" key="9">
    <source>
        <dbReference type="ARBA" id="ARBA00022777"/>
    </source>
</evidence>
<dbReference type="RefSeq" id="WP_264841639.1">
    <property type="nucleotide sequence ID" value="NZ_AP025628.1"/>
</dbReference>
<dbReference type="SUPFAM" id="SSF55785">
    <property type="entry name" value="PYP-like sensor domain (PAS domain)"/>
    <property type="match status" value="1"/>
</dbReference>
<sequence>MTAGGAALPRAATGLGRMGLERKVTFLVLALLLGLLVLTVSTLWYRAAEALERQIGTRALDIARTVAAMPGIADSLYTRDPIPVVAPLAERVRRLVGADFVVVLDQSGTRLSHPVPEWVGKATASLDYGPALYEGAAYYTRIREANETALAGIAPIYGRDGEILGLVSVGFRVQDVRLLTLRFGREAAFIAAAALILGSLGAARLARGIKREIFGLEPPQIARIVEERDAVLAAIREGILAIDAEGRITVCNREAQRLMDLEESPVGRHVGEILPGCRMLRVLETGEPEYDQEMLLGDAEVVANQVPIHIGGRIAGVVASFRDRSEIRRIARELTDIRRYSEALRAQTHEFTNRLHTIAGLIQLGAADEALEFIMRTEEQHQRLLDHLARAVPDTTVAALILGKYNRAAELGVRLELDPASRLTRAPERFGRSLLVTVLGNLIENAVEAVQNLPEERRWVRVRLDDTGPDAVLEVSDGGPGVPPALREAIFAEGFSTRSESPGHRGLGLALVRRRVSQVGGDVTVCESEGGGARFVVRLPCGDGEGGRRDDPGARRGR</sequence>
<dbReference type="Gene3D" id="1.10.287.130">
    <property type="match status" value="1"/>
</dbReference>
<name>A0AA35CP33_9FIRM</name>
<dbReference type="EC" id="2.7.13.3" evidence="3"/>
<evidence type="ECO:0000256" key="6">
    <source>
        <dbReference type="ARBA" id="ARBA00022679"/>
    </source>
</evidence>
<dbReference type="KEGG" id="cmic:caldi_20460"/>
<dbReference type="SMART" id="SM00387">
    <property type="entry name" value="HATPase_c"/>
    <property type="match status" value="1"/>
</dbReference>
<dbReference type="Proteomes" id="UP001163687">
    <property type="component" value="Chromosome"/>
</dbReference>
<organism evidence="16 17">
    <name type="scientific">Caldinitratiruptor microaerophilus</name>
    <dbReference type="NCBI Taxonomy" id="671077"/>
    <lineage>
        <taxon>Bacteria</taxon>
        <taxon>Bacillati</taxon>
        <taxon>Bacillota</taxon>
        <taxon>Clostridia</taxon>
        <taxon>Eubacteriales</taxon>
        <taxon>Symbiobacteriaceae</taxon>
        <taxon>Caldinitratiruptor</taxon>
    </lineage>
</organism>
<dbReference type="Pfam" id="PF02518">
    <property type="entry name" value="HATPase_c"/>
    <property type="match status" value="1"/>
</dbReference>
<evidence type="ECO:0000313" key="17">
    <source>
        <dbReference type="Proteomes" id="UP001163687"/>
    </source>
</evidence>
<dbReference type="PRINTS" id="PR00344">
    <property type="entry name" value="BCTRLSENSOR"/>
</dbReference>
<dbReference type="GO" id="GO:0000155">
    <property type="term" value="F:phosphorelay sensor kinase activity"/>
    <property type="evidence" value="ECO:0007669"/>
    <property type="project" value="InterPro"/>
</dbReference>
<proteinExistence type="predicted"/>
<dbReference type="GO" id="GO:0005886">
    <property type="term" value="C:plasma membrane"/>
    <property type="evidence" value="ECO:0007669"/>
    <property type="project" value="UniProtKB-SubCell"/>
</dbReference>
<feature type="domain" description="Histidine kinase" evidence="15">
    <location>
        <begin position="346"/>
        <end position="543"/>
    </location>
</feature>
<gene>
    <name evidence="16" type="primary">dpiB</name>
    <name evidence="16" type="ORF">caldi_20460</name>
</gene>
<keyword evidence="17" id="KW-1185">Reference proteome</keyword>
<dbReference type="InterPro" id="IPR035965">
    <property type="entry name" value="PAS-like_dom_sf"/>
</dbReference>
<dbReference type="Gene3D" id="3.30.450.20">
    <property type="entry name" value="PAS domain"/>
    <property type="match status" value="2"/>
</dbReference>
<keyword evidence="7 14" id="KW-0812">Transmembrane</keyword>
<dbReference type="InterPro" id="IPR004358">
    <property type="entry name" value="Sig_transdc_His_kin-like_C"/>
</dbReference>
<dbReference type="InterPro" id="IPR029151">
    <property type="entry name" value="Sensor-like_sf"/>
</dbReference>
<dbReference type="InterPro" id="IPR003594">
    <property type="entry name" value="HATPase_dom"/>
</dbReference>
<comment type="catalytic activity">
    <reaction evidence="1">
        <text>ATP + protein L-histidine = ADP + protein N-phospho-L-histidine.</text>
        <dbReference type="EC" id="2.7.13.3"/>
    </reaction>
</comment>
<dbReference type="Pfam" id="PF14689">
    <property type="entry name" value="SPOB_a"/>
    <property type="match status" value="1"/>
</dbReference>
<reference evidence="16" key="1">
    <citation type="submission" date="2022-03" db="EMBL/GenBank/DDBJ databases">
        <title>Complete genome sequence of Caldinitratiruptor microaerophilus.</title>
        <authorList>
            <person name="Mukaiyama R."/>
            <person name="Nishiyama T."/>
            <person name="Ueda K."/>
        </authorList>
    </citation>
    <scope>NUCLEOTIDE SEQUENCE</scope>
    <source>
        <strain evidence="16">JCM 16183</strain>
    </source>
</reference>
<dbReference type="InterPro" id="IPR005467">
    <property type="entry name" value="His_kinase_dom"/>
</dbReference>
<dbReference type="SMART" id="SM00091">
    <property type="entry name" value="PAS"/>
    <property type="match status" value="1"/>
</dbReference>
<dbReference type="InterPro" id="IPR016120">
    <property type="entry name" value="Sig_transdc_His_kin_SpoOB"/>
</dbReference>
<evidence type="ECO:0000313" key="16">
    <source>
        <dbReference type="EMBL" id="BDG60956.1"/>
    </source>
</evidence>
<evidence type="ECO:0000256" key="13">
    <source>
        <dbReference type="ARBA" id="ARBA00023136"/>
    </source>
</evidence>
<dbReference type="Pfam" id="PF08448">
    <property type="entry name" value="PAS_4"/>
    <property type="match status" value="1"/>
</dbReference>
<dbReference type="Pfam" id="PF17203">
    <property type="entry name" value="sCache_3_2"/>
    <property type="match status" value="1"/>
</dbReference>
<evidence type="ECO:0000256" key="12">
    <source>
        <dbReference type="ARBA" id="ARBA00023012"/>
    </source>
</evidence>
<feature type="transmembrane region" description="Helical" evidence="14">
    <location>
        <begin position="24"/>
        <end position="45"/>
    </location>
</feature>
<keyword evidence="6" id="KW-0808">Transferase</keyword>
<dbReference type="InterPro" id="IPR039506">
    <property type="entry name" value="SPOB_a"/>
</dbReference>
<evidence type="ECO:0000256" key="11">
    <source>
        <dbReference type="ARBA" id="ARBA00022989"/>
    </source>
</evidence>
<dbReference type="Gene3D" id="3.30.565.10">
    <property type="entry name" value="Histidine kinase-like ATPase, C-terminal domain"/>
    <property type="match status" value="1"/>
</dbReference>
<dbReference type="InterPro" id="IPR013656">
    <property type="entry name" value="PAS_4"/>
</dbReference>
<dbReference type="PROSITE" id="PS50109">
    <property type="entry name" value="HIS_KIN"/>
    <property type="match status" value="1"/>
</dbReference>
<protein>
    <recommendedName>
        <fullName evidence="3">histidine kinase</fullName>
        <ecNumber evidence="3">2.7.13.3</ecNumber>
    </recommendedName>
</protein>
<dbReference type="AlphaFoldDB" id="A0AA35CP33"/>
<evidence type="ECO:0000256" key="8">
    <source>
        <dbReference type="ARBA" id="ARBA00022741"/>
    </source>
</evidence>
<dbReference type="EMBL" id="AP025628">
    <property type="protein sequence ID" value="BDG60956.1"/>
    <property type="molecule type" value="Genomic_DNA"/>
</dbReference>
<evidence type="ECO:0000256" key="14">
    <source>
        <dbReference type="SAM" id="Phobius"/>
    </source>
</evidence>
<comment type="subcellular location">
    <subcellularLocation>
        <location evidence="2">Cell membrane</location>
        <topology evidence="2">Multi-pass membrane protein</topology>
    </subcellularLocation>
</comment>
<dbReference type="SUPFAM" id="SSF103190">
    <property type="entry name" value="Sensory domain-like"/>
    <property type="match status" value="1"/>
</dbReference>
<dbReference type="PANTHER" id="PTHR43547">
    <property type="entry name" value="TWO-COMPONENT HISTIDINE KINASE"/>
    <property type="match status" value="1"/>
</dbReference>
<dbReference type="FunFam" id="3.30.450.20:FF:000018">
    <property type="entry name" value="Sensor histidine kinase DcuS"/>
    <property type="match status" value="1"/>
</dbReference>
<keyword evidence="5" id="KW-0597">Phosphoprotein</keyword>
<evidence type="ECO:0000256" key="3">
    <source>
        <dbReference type="ARBA" id="ARBA00012438"/>
    </source>
</evidence>
<accession>A0AA35CP33</accession>
<evidence type="ECO:0000256" key="2">
    <source>
        <dbReference type="ARBA" id="ARBA00004651"/>
    </source>
</evidence>
<keyword evidence="8" id="KW-0547">Nucleotide-binding</keyword>
<keyword evidence="9 16" id="KW-0418">Kinase</keyword>
<keyword evidence="4" id="KW-1003">Cell membrane</keyword>
<keyword evidence="10" id="KW-0067">ATP-binding</keyword>